<dbReference type="Proteomes" id="UP000666240">
    <property type="component" value="Unassembled WGS sequence"/>
</dbReference>
<reference evidence="1" key="1">
    <citation type="submission" date="2021-03" db="EMBL/GenBank/DDBJ databases">
        <title>Genome sequencing and assembly of Tianweitania sediminis.</title>
        <authorList>
            <person name="Chhetri G."/>
        </authorList>
    </citation>
    <scope>NUCLEOTIDE SEQUENCE</scope>
    <source>
        <strain evidence="1">Z8</strain>
    </source>
</reference>
<organism evidence="1 2">
    <name type="scientific">Tianweitania sediminis</name>
    <dbReference type="NCBI Taxonomy" id="1502156"/>
    <lineage>
        <taxon>Bacteria</taxon>
        <taxon>Pseudomonadati</taxon>
        <taxon>Pseudomonadota</taxon>
        <taxon>Alphaproteobacteria</taxon>
        <taxon>Hyphomicrobiales</taxon>
        <taxon>Phyllobacteriaceae</taxon>
        <taxon>Tianweitania</taxon>
    </lineage>
</organism>
<gene>
    <name evidence="1" type="ORF">J5Y06_18650</name>
</gene>
<keyword evidence="2" id="KW-1185">Reference proteome</keyword>
<evidence type="ECO:0000313" key="2">
    <source>
        <dbReference type="Proteomes" id="UP000666240"/>
    </source>
</evidence>
<dbReference type="AlphaFoldDB" id="A0A8J7UIW6"/>
<proteinExistence type="predicted"/>
<dbReference type="RefSeq" id="WP_209336693.1">
    <property type="nucleotide sequence ID" value="NZ_JAGIYY010000008.1"/>
</dbReference>
<comment type="caution">
    <text evidence="1">The sequence shown here is derived from an EMBL/GenBank/DDBJ whole genome shotgun (WGS) entry which is preliminary data.</text>
</comment>
<evidence type="ECO:0000313" key="1">
    <source>
        <dbReference type="EMBL" id="MBP0440674.1"/>
    </source>
</evidence>
<accession>A0A8J7UIW6</accession>
<protein>
    <submittedName>
        <fullName evidence="1">Uncharacterized protein</fullName>
    </submittedName>
</protein>
<name>A0A8J7UIW6_9HYPH</name>
<dbReference type="EMBL" id="JAGIYY010000008">
    <property type="protein sequence ID" value="MBP0440674.1"/>
    <property type="molecule type" value="Genomic_DNA"/>
</dbReference>
<sequence>MTETFRLADAAVTMEPSGLSVTTFRDGGVVKAWPGDRQEDRARAVSLGYAQDVSQLTWQHLVAMSRDHEASHHLLAHWLGLDRSPTLHGVSRNRYWPHWHREEAAALALQAFALAAGVDLLAILRRTAG</sequence>